<evidence type="ECO:0000313" key="2">
    <source>
        <dbReference type="EMBL" id="CAA9568213.1"/>
    </source>
</evidence>
<feature type="region of interest" description="Disordered" evidence="1">
    <location>
        <begin position="1"/>
        <end position="58"/>
    </location>
</feature>
<reference evidence="2" key="1">
    <citation type="submission" date="2020-02" db="EMBL/GenBank/DDBJ databases">
        <authorList>
            <person name="Meier V. D."/>
        </authorList>
    </citation>
    <scope>NUCLEOTIDE SEQUENCE</scope>
    <source>
        <strain evidence="2">AVDCRST_MAG87</strain>
    </source>
</reference>
<name>A0A6J4V392_9BACT</name>
<sequence>MRRGGPRGLPAPKRQPNGTDVHPSVGDAPARGIAWIAPRRNRHLPERRSGNTGGHMGLPYEWLANVS</sequence>
<proteinExistence type="predicted"/>
<evidence type="ECO:0000256" key="1">
    <source>
        <dbReference type="SAM" id="MobiDB-lite"/>
    </source>
</evidence>
<dbReference type="AlphaFoldDB" id="A0A6J4V392"/>
<accession>A0A6J4V392</accession>
<gene>
    <name evidence="2" type="ORF">AVDCRST_MAG87-2143</name>
</gene>
<dbReference type="EMBL" id="CADCWJ010000487">
    <property type="protein sequence ID" value="CAA9568213.1"/>
    <property type="molecule type" value="Genomic_DNA"/>
</dbReference>
<organism evidence="2">
    <name type="scientific">uncultured Thermomicrobiales bacterium</name>
    <dbReference type="NCBI Taxonomy" id="1645740"/>
    <lineage>
        <taxon>Bacteria</taxon>
        <taxon>Pseudomonadati</taxon>
        <taxon>Thermomicrobiota</taxon>
        <taxon>Thermomicrobia</taxon>
        <taxon>Thermomicrobiales</taxon>
        <taxon>environmental samples</taxon>
    </lineage>
</organism>
<protein>
    <submittedName>
        <fullName evidence="2">Uncharacterized protein</fullName>
    </submittedName>
</protein>